<dbReference type="KEGG" id="nib:GU926_10585"/>
<organism evidence="2 3">
    <name type="scientific">Nibribacter ruber</name>
    <dbReference type="NCBI Taxonomy" id="2698458"/>
    <lineage>
        <taxon>Bacteria</taxon>
        <taxon>Pseudomonadati</taxon>
        <taxon>Bacteroidota</taxon>
        <taxon>Cytophagia</taxon>
        <taxon>Cytophagales</taxon>
        <taxon>Hymenobacteraceae</taxon>
        <taxon>Nibribacter</taxon>
    </lineage>
</organism>
<dbReference type="RefSeq" id="WP_160691633.1">
    <property type="nucleotide sequence ID" value="NZ_CP047897.1"/>
</dbReference>
<feature type="signal peptide" evidence="1">
    <location>
        <begin position="1"/>
        <end position="27"/>
    </location>
</feature>
<protein>
    <submittedName>
        <fullName evidence="2">Uncharacterized protein</fullName>
    </submittedName>
</protein>
<evidence type="ECO:0000256" key="1">
    <source>
        <dbReference type="SAM" id="SignalP"/>
    </source>
</evidence>
<name>A0A6P1P1U9_9BACT</name>
<sequence>MRPFLKVATYLMNRICVSLVLMFVCMACRRPCGFYDEVEQVPVAPSAEALAGIYMPDNGTVNRFKTNGPERQDYGHIELTQDKKFILVNTSGLVVGESRNRIVSDTGKLELSLDSVSGTQDISVLYQAGGQLNGKGDGQIRLYKKDGKLVLFKYTNDPDQCEYVMYEKQ</sequence>
<proteinExistence type="predicted"/>
<feature type="chain" id="PRO_5026887536" evidence="1">
    <location>
        <begin position="28"/>
        <end position="169"/>
    </location>
</feature>
<dbReference type="Proteomes" id="UP000464214">
    <property type="component" value="Chromosome"/>
</dbReference>
<keyword evidence="3" id="KW-1185">Reference proteome</keyword>
<evidence type="ECO:0000313" key="2">
    <source>
        <dbReference type="EMBL" id="QHL87852.1"/>
    </source>
</evidence>
<dbReference type="AlphaFoldDB" id="A0A6P1P1U9"/>
<reference evidence="2 3" key="1">
    <citation type="submission" date="2020-01" db="EMBL/GenBank/DDBJ databases">
        <authorList>
            <person name="Kim M."/>
        </authorList>
    </citation>
    <scope>NUCLEOTIDE SEQUENCE [LARGE SCALE GENOMIC DNA]</scope>
    <source>
        <strain evidence="2 3">BT10</strain>
    </source>
</reference>
<dbReference type="EMBL" id="CP047897">
    <property type="protein sequence ID" value="QHL87852.1"/>
    <property type="molecule type" value="Genomic_DNA"/>
</dbReference>
<evidence type="ECO:0000313" key="3">
    <source>
        <dbReference type="Proteomes" id="UP000464214"/>
    </source>
</evidence>
<accession>A0A6P1P1U9</accession>
<keyword evidence="1" id="KW-0732">Signal</keyword>
<gene>
    <name evidence="2" type="ORF">GU926_10585</name>
</gene>